<feature type="compositionally biased region" description="Polar residues" evidence="1">
    <location>
        <begin position="286"/>
        <end position="299"/>
    </location>
</feature>
<feature type="region of interest" description="Disordered" evidence="1">
    <location>
        <begin position="201"/>
        <end position="302"/>
    </location>
</feature>
<evidence type="ECO:0000313" key="2">
    <source>
        <dbReference type="EMBL" id="CAD9450441.1"/>
    </source>
</evidence>
<dbReference type="AlphaFoldDB" id="A0A7S2DC98"/>
<feature type="compositionally biased region" description="Low complexity" evidence="1">
    <location>
        <begin position="201"/>
        <end position="236"/>
    </location>
</feature>
<dbReference type="PANTHER" id="PTHR38130:SF1">
    <property type="entry name" value="EF-HAND DOMAIN-CONTAINING PROTEIN"/>
    <property type="match status" value="1"/>
</dbReference>
<name>A0A7S2DC98_9STRA</name>
<gene>
    <name evidence="2" type="ORF">DSPE1174_LOCUS21087</name>
</gene>
<dbReference type="PANTHER" id="PTHR38130">
    <property type="entry name" value="EF-HAND DOMAIN-CONTAINING PROTEIN"/>
    <property type="match status" value="1"/>
</dbReference>
<evidence type="ECO:0000256" key="1">
    <source>
        <dbReference type="SAM" id="MobiDB-lite"/>
    </source>
</evidence>
<dbReference type="EMBL" id="HBGS01040996">
    <property type="protein sequence ID" value="CAD9450441.1"/>
    <property type="molecule type" value="Transcribed_RNA"/>
</dbReference>
<reference evidence="2" key="1">
    <citation type="submission" date="2021-01" db="EMBL/GenBank/DDBJ databases">
        <authorList>
            <person name="Corre E."/>
            <person name="Pelletier E."/>
            <person name="Niang G."/>
            <person name="Scheremetjew M."/>
            <person name="Finn R."/>
            <person name="Kale V."/>
            <person name="Holt S."/>
            <person name="Cochrane G."/>
            <person name="Meng A."/>
            <person name="Brown T."/>
            <person name="Cohen L."/>
        </authorList>
    </citation>
    <scope>NUCLEOTIDE SEQUENCE</scope>
    <source>
        <strain evidence="2">CCMP1381</strain>
    </source>
</reference>
<sequence length="317" mass="35325">MNMLSPNSFGTHIMYTTLRAHGQKKLHRFEMRDTHTVTDIEGTQPGWRPRHANARRQNNPIRNELDVKDINDTGFKSQRMNCPLRPEYKIHGMTVGDDMSKTMPRKLPKAAEHEYYSLKSDDITGATCGWKPPVQIYPPMEARRHFRNTNFIGDIPGAQPDTVNHAMRTDRVTNPLEPVYRSLDGEPLEYRSNVKWDFNTANNTANNATTRAAPSTARTTGGSSTSRTTPMMSARTPPYSSRSGGGQDMQISTSRTPPYSSRSGGQDMQSSRTPPRSSRNGGGQGMSNTRLNITIPSRNSKSEAALRSEIASVRALN</sequence>
<feature type="compositionally biased region" description="Low complexity" evidence="1">
    <location>
        <begin position="252"/>
        <end position="265"/>
    </location>
</feature>
<accession>A0A7S2DC98</accession>
<feature type="compositionally biased region" description="Polar residues" evidence="1">
    <location>
        <begin position="266"/>
        <end position="279"/>
    </location>
</feature>
<protein>
    <submittedName>
        <fullName evidence="2">Uncharacterized protein</fullName>
    </submittedName>
</protein>
<organism evidence="2">
    <name type="scientific">Octactis speculum</name>
    <dbReference type="NCBI Taxonomy" id="3111310"/>
    <lineage>
        <taxon>Eukaryota</taxon>
        <taxon>Sar</taxon>
        <taxon>Stramenopiles</taxon>
        <taxon>Ochrophyta</taxon>
        <taxon>Dictyochophyceae</taxon>
        <taxon>Dictyochales</taxon>
        <taxon>Dictyochaceae</taxon>
        <taxon>Octactis</taxon>
    </lineage>
</organism>
<proteinExistence type="predicted"/>